<evidence type="ECO:0000313" key="2">
    <source>
        <dbReference type="EMBL" id="JAD21429.1"/>
    </source>
</evidence>
<feature type="chain" id="PRO_5002061711" evidence="1">
    <location>
        <begin position="25"/>
        <end position="88"/>
    </location>
</feature>
<organism evidence="2">
    <name type="scientific">Arundo donax</name>
    <name type="common">Giant reed</name>
    <name type="synonym">Donax arundinaceus</name>
    <dbReference type="NCBI Taxonomy" id="35708"/>
    <lineage>
        <taxon>Eukaryota</taxon>
        <taxon>Viridiplantae</taxon>
        <taxon>Streptophyta</taxon>
        <taxon>Embryophyta</taxon>
        <taxon>Tracheophyta</taxon>
        <taxon>Spermatophyta</taxon>
        <taxon>Magnoliopsida</taxon>
        <taxon>Liliopsida</taxon>
        <taxon>Poales</taxon>
        <taxon>Poaceae</taxon>
        <taxon>PACMAD clade</taxon>
        <taxon>Arundinoideae</taxon>
        <taxon>Arundineae</taxon>
        <taxon>Arundo</taxon>
    </lineage>
</organism>
<name>A0A0A8Y5Z6_ARUDO</name>
<accession>A0A0A8Y5Z6</accession>
<dbReference type="GO" id="GO:0046556">
    <property type="term" value="F:alpha-L-arabinofuranosidase activity"/>
    <property type="evidence" value="ECO:0007669"/>
    <property type="project" value="TreeGrafter"/>
</dbReference>
<dbReference type="InterPro" id="IPR051563">
    <property type="entry name" value="Glycosyl_Hydrolase_51"/>
</dbReference>
<feature type="signal peptide" evidence="1">
    <location>
        <begin position="1"/>
        <end position="24"/>
    </location>
</feature>
<proteinExistence type="predicted"/>
<dbReference type="EMBL" id="GBRH01276466">
    <property type="protein sequence ID" value="JAD21429.1"/>
    <property type="molecule type" value="Transcribed_RNA"/>
</dbReference>
<dbReference type="PANTHER" id="PTHR31776">
    <property type="entry name" value="ALPHA-L-ARABINOFURANOSIDASE 1"/>
    <property type="match status" value="1"/>
</dbReference>
<keyword evidence="1" id="KW-0732">Signal</keyword>
<reference evidence="2" key="1">
    <citation type="submission" date="2014-09" db="EMBL/GenBank/DDBJ databases">
        <authorList>
            <person name="Magalhaes I.L.F."/>
            <person name="Oliveira U."/>
            <person name="Santos F.R."/>
            <person name="Vidigal T.H.D.A."/>
            <person name="Brescovit A.D."/>
            <person name="Santos A.J."/>
        </authorList>
    </citation>
    <scope>NUCLEOTIDE SEQUENCE</scope>
    <source>
        <tissue evidence="2">Shoot tissue taken approximately 20 cm above the soil surface</tissue>
    </source>
</reference>
<evidence type="ECO:0000256" key="1">
    <source>
        <dbReference type="SAM" id="SignalP"/>
    </source>
</evidence>
<reference evidence="2" key="2">
    <citation type="journal article" date="2015" name="Data Brief">
        <title>Shoot transcriptome of the giant reed, Arundo donax.</title>
        <authorList>
            <person name="Barrero R.A."/>
            <person name="Guerrero F.D."/>
            <person name="Moolhuijzen P."/>
            <person name="Goolsby J.A."/>
            <person name="Tidwell J."/>
            <person name="Bellgard S.E."/>
            <person name="Bellgard M.I."/>
        </authorList>
    </citation>
    <scope>NUCLEOTIDE SEQUENCE</scope>
    <source>
        <tissue evidence="2">Shoot tissue taken approximately 20 cm above the soil surface</tissue>
    </source>
</reference>
<protein>
    <submittedName>
        <fullName evidence="2">Uncharacterized protein</fullName>
    </submittedName>
</protein>
<dbReference type="AlphaFoldDB" id="A0A0A8Y5Z6"/>
<sequence length="88" mass="9285">MGVGRATAAPLLHALVALCALCWALSVRSVVGQSETGQLSVDASPQNARKIPDKMFGIFFEEINHAGAGGLWAELVSNRGNEKHILVS</sequence>
<dbReference type="PANTHER" id="PTHR31776:SF14">
    <property type="entry name" value="NON-REDUCING END ALPHA-L-ARABINOFURANOSIDASE"/>
    <property type="match status" value="1"/>
</dbReference>